<reference evidence="1 2" key="1">
    <citation type="submission" date="2017-07" db="EMBL/GenBank/DDBJ databases">
        <title>An improved, manually edited Actinidia chinensis var. chinensis (kiwifruit) genome highlights the challenges associated with draft genomes and gene prediction in plants.</title>
        <authorList>
            <person name="Pilkington S."/>
            <person name="Crowhurst R."/>
            <person name="Hilario E."/>
            <person name="Nardozza S."/>
            <person name="Fraser L."/>
            <person name="Peng Y."/>
            <person name="Gunaseelan K."/>
            <person name="Simpson R."/>
            <person name="Tahir J."/>
            <person name="Deroles S."/>
            <person name="Templeton K."/>
            <person name="Luo Z."/>
            <person name="Davy M."/>
            <person name="Cheng C."/>
            <person name="Mcneilage M."/>
            <person name="Scaglione D."/>
            <person name="Liu Y."/>
            <person name="Zhang Q."/>
            <person name="Datson P."/>
            <person name="De Silva N."/>
            <person name="Gardiner S."/>
            <person name="Bassett H."/>
            <person name="Chagne D."/>
            <person name="Mccallum J."/>
            <person name="Dzierzon H."/>
            <person name="Deng C."/>
            <person name="Wang Y.-Y."/>
            <person name="Barron N."/>
            <person name="Manako K."/>
            <person name="Bowen J."/>
            <person name="Foster T."/>
            <person name="Erridge Z."/>
            <person name="Tiffin H."/>
            <person name="Waite C."/>
            <person name="Davies K."/>
            <person name="Grierson E."/>
            <person name="Laing W."/>
            <person name="Kirk R."/>
            <person name="Chen X."/>
            <person name="Wood M."/>
            <person name="Montefiori M."/>
            <person name="Brummell D."/>
            <person name="Schwinn K."/>
            <person name="Catanach A."/>
            <person name="Fullerton C."/>
            <person name="Li D."/>
            <person name="Meiyalaghan S."/>
            <person name="Nieuwenhuizen N."/>
            <person name="Read N."/>
            <person name="Prakash R."/>
            <person name="Hunter D."/>
            <person name="Zhang H."/>
            <person name="Mckenzie M."/>
            <person name="Knabel M."/>
            <person name="Harris A."/>
            <person name="Allan A."/>
            <person name="Chen A."/>
            <person name="Janssen B."/>
            <person name="Plunkett B."/>
            <person name="Dwamena C."/>
            <person name="Voogd C."/>
            <person name="Leif D."/>
            <person name="Lafferty D."/>
            <person name="Souleyre E."/>
            <person name="Varkonyi-Gasic E."/>
            <person name="Gambi F."/>
            <person name="Hanley J."/>
            <person name="Yao J.-L."/>
            <person name="Cheung J."/>
            <person name="David K."/>
            <person name="Warren B."/>
            <person name="Marsh K."/>
            <person name="Snowden K."/>
            <person name="Lin-Wang K."/>
            <person name="Brian L."/>
            <person name="Martinez-Sanchez M."/>
            <person name="Wang M."/>
            <person name="Ileperuma N."/>
            <person name="Macnee N."/>
            <person name="Campin R."/>
            <person name="Mcatee P."/>
            <person name="Drummond R."/>
            <person name="Espley R."/>
            <person name="Ireland H."/>
            <person name="Wu R."/>
            <person name="Atkinson R."/>
            <person name="Karunairetnam S."/>
            <person name="Bulley S."/>
            <person name="Chunkath S."/>
            <person name="Hanley Z."/>
            <person name="Storey R."/>
            <person name="Thrimawithana A."/>
            <person name="Thomson S."/>
            <person name="David C."/>
            <person name="Testolin R."/>
        </authorList>
    </citation>
    <scope>NUCLEOTIDE SEQUENCE [LARGE SCALE GENOMIC DNA]</scope>
    <source>
        <strain evidence="2">cv. Red5</strain>
        <tissue evidence="1">Young leaf</tissue>
    </source>
</reference>
<dbReference type="Gene3D" id="3.40.50.300">
    <property type="entry name" value="P-loop containing nucleotide triphosphate hydrolases"/>
    <property type="match status" value="1"/>
</dbReference>
<dbReference type="InterPro" id="IPR027417">
    <property type="entry name" value="P-loop_NTPase"/>
</dbReference>
<dbReference type="Proteomes" id="UP000241394">
    <property type="component" value="Chromosome LG25"/>
</dbReference>
<dbReference type="Gramene" id="PSR90961">
    <property type="protein sequence ID" value="PSR90961"/>
    <property type="gene ID" value="CEY00_Acc28263"/>
</dbReference>
<evidence type="ECO:0000313" key="1">
    <source>
        <dbReference type="EMBL" id="PSR90961.1"/>
    </source>
</evidence>
<protein>
    <submittedName>
        <fullName evidence="1">Tubby-like F-box protein</fullName>
    </submittedName>
</protein>
<dbReference type="STRING" id="1590841.A0A2R6PGG0"/>
<proteinExistence type="predicted"/>
<dbReference type="InParanoid" id="A0A2R6PGG0"/>
<accession>A0A2R6PGG0</accession>
<dbReference type="OrthoDB" id="342190at2759"/>
<reference evidence="2" key="2">
    <citation type="journal article" date="2018" name="BMC Genomics">
        <title>A manually annotated Actinidia chinensis var. chinensis (kiwifruit) genome highlights the challenges associated with draft genomes and gene prediction in plants.</title>
        <authorList>
            <person name="Pilkington S.M."/>
            <person name="Crowhurst R."/>
            <person name="Hilario E."/>
            <person name="Nardozza S."/>
            <person name="Fraser L."/>
            <person name="Peng Y."/>
            <person name="Gunaseelan K."/>
            <person name="Simpson R."/>
            <person name="Tahir J."/>
            <person name="Deroles S.C."/>
            <person name="Templeton K."/>
            <person name="Luo Z."/>
            <person name="Davy M."/>
            <person name="Cheng C."/>
            <person name="McNeilage M."/>
            <person name="Scaglione D."/>
            <person name="Liu Y."/>
            <person name="Zhang Q."/>
            <person name="Datson P."/>
            <person name="De Silva N."/>
            <person name="Gardiner S.E."/>
            <person name="Bassett H."/>
            <person name="Chagne D."/>
            <person name="McCallum J."/>
            <person name="Dzierzon H."/>
            <person name="Deng C."/>
            <person name="Wang Y.Y."/>
            <person name="Barron L."/>
            <person name="Manako K."/>
            <person name="Bowen J."/>
            <person name="Foster T.M."/>
            <person name="Erridge Z.A."/>
            <person name="Tiffin H."/>
            <person name="Waite C.N."/>
            <person name="Davies K.M."/>
            <person name="Grierson E.P."/>
            <person name="Laing W.A."/>
            <person name="Kirk R."/>
            <person name="Chen X."/>
            <person name="Wood M."/>
            <person name="Montefiori M."/>
            <person name="Brummell D.A."/>
            <person name="Schwinn K.E."/>
            <person name="Catanach A."/>
            <person name="Fullerton C."/>
            <person name="Li D."/>
            <person name="Meiyalaghan S."/>
            <person name="Nieuwenhuizen N."/>
            <person name="Read N."/>
            <person name="Prakash R."/>
            <person name="Hunter D."/>
            <person name="Zhang H."/>
            <person name="McKenzie M."/>
            <person name="Knabel M."/>
            <person name="Harris A."/>
            <person name="Allan A.C."/>
            <person name="Gleave A."/>
            <person name="Chen A."/>
            <person name="Janssen B.J."/>
            <person name="Plunkett B."/>
            <person name="Ampomah-Dwamena C."/>
            <person name="Voogd C."/>
            <person name="Leif D."/>
            <person name="Lafferty D."/>
            <person name="Souleyre E.J.F."/>
            <person name="Varkonyi-Gasic E."/>
            <person name="Gambi F."/>
            <person name="Hanley J."/>
            <person name="Yao J.L."/>
            <person name="Cheung J."/>
            <person name="David K.M."/>
            <person name="Warren B."/>
            <person name="Marsh K."/>
            <person name="Snowden K.C."/>
            <person name="Lin-Wang K."/>
            <person name="Brian L."/>
            <person name="Martinez-Sanchez M."/>
            <person name="Wang M."/>
            <person name="Ileperuma N."/>
            <person name="Macnee N."/>
            <person name="Campin R."/>
            <person name="McAtee P."/>
            <person name="Drummond R.S.M."/>
            <person name="Espley R.V."/>
            <person name="Ireland H.S."/>
            <person name="Wu R."/>
            <person name="Atkinson R.G."/>
            <person name="Karunairetnam S."/>
            <person name="Bulley S."/>
            <person name="Chunkath S."/>
            <person name="Hanley Z."/>
            <person name="Storey R."/>
            <person name="Thrimawithana A.H."/>
            <person name="Thomson S."/>
            <person name="David C."/>
            <person name="Testolin R."/>
            <person name="Huang H."/>
            <person name="Hellens R.P."/>
            <person name="Schaffer R.J."/>
        </authorList>
    </citation>
    <scope>NUCLEOTIDE SEQUENCE [LARGE SCALE GENOMIC DNA]</scope>
    <source>
        <strain evidence="2">cv. Red5</strain>
    </source>
</reference>
<dbReference type="Pfam" id="PF13671">
    <property type="entry name" value="AAA_33"/>
    <property type="match status" value="1"/>
</dbReference>
<dbReference type="EMBL" id="NKQK01000025">
    <property type="protein sequence ID" value="PSR90961.1"/>
    <property type="molecule type" value="Genomic_DNA"/>
</dbReference>
<dbReference type="AlphaFoldDB" id="A0A2R6PGG0"/>
<dbReference type="OMA" id="HKPSTWQ"/>
<sequence>MKEAKSAGPWIVAMKGHPGTGKSTLAKSLASSLNCPLLDKDDVRDATSTLQLSISPKFLNELSYDVVWRLASTQIRLGLSVVIDSPLSRRPYLNRLLELAADAGARLVIVECKSNDEDEWRRRLERRGAAEGASWHKPTTWRDLEKLLEEYGGCTQYDIGDVPKLVLDTTAPVGIKEHVSAVLRFIDSCCSLG</sequence>
<comment type="caution">
    <text evidence="1">The sequence shown here is derived from an EMBL/GenBank/DDBJ whole genome shotgun (WGS) entry which is preliminary data.</text>
</comment>
<dbReference type="PANTHER" id="PTHR37807">
    <property type="entry name" value="OS07G0160300 PROTEIN"/>
    <property type="match status" value="1"/>
</dbReference>
<keyword evidence="2" id="KW-1185">Reference proteome</keyword>
<organism evidence="1 2">
    <name type="scientific">Actinidia chinensis var. chinensis</name>
    <name type="common">Chinese soft-hair kiwi</name>
    <dbReference type="NCBI Taxonomy" id="1590841"/>
    <lineage>
        <taxon>Eukaryota</taxon>
        <taxon>Viridiplantae</taxon>
        <taxon>Streptophyta</taxon>
        <taxon>Embryophyta</taxon>
        <taxon>Tracheophyta</taxon>
        <taxon>Spermatophyta</taxon>
        <taxon>Magnoliopsida</taxon>
        <taxon>eudicotyledons</taxon>
        <taxon>Gunneridae</taxon>
        <taxon>Pentapetalae</taxon>
        <taxon>asterids</taxon>
        <taxon>Ericales</taxon>
        <taxon>Actinidiaceae</taxon>
        <taxon>Actinidia</taxon>
    </lineage>
</organism>
<evidence type="ECO:0000313" key="2">
    <source>
        <dbReference type="Proteomes" id="UP000241394"/>
    </source>
</evidence>
<dbReference type="SUPFAM" id="SSF52540">
    <property type="entry name" value="P-loop containing nucleoside triphosphate hydrolases"/>
    <property type="match status" value="1"/>
</dbReference>
<gene>
    <name evidence="1" type="ORF">CEY00_Acc28263</name>
</gene>
<dbReference type="PANTHER" id="PTHR37807:SF3">
    <property type="entry name" value="OS07G0160300 PROTEIN"/>
    <property type="match status" value="1"/>
</dbReference>
<name>A0A2R6PGG0_ACTCC</name>